<keyword evidence="1" id="KW-0378">Hydrolase</keyword>
<dbReference type="InterPro" id="IPR013094">
    <property type="entry name" value="AB_hydrolase_3"/>
</dbReference>
<dbReference type="Proteomes" id="UP000015100">
    <property type="component" value="Unassembled WGS sequence"/>
</dbReference>
<proteinExistence type="predicted"/>
<evidence type="ECO:0000256" key="1">
    <source>
        <dbReference type="ARBA" id="ARBA00022801"/>
    </source>
</evidence>
<dbReference type="PANTHER" id="PTHR48081:SF8">
    <property type="entry name" value="ALPHA_BETA HYDROLASE FOLD-3 DOMAIN-CONTAINING PROTEIN-RELATED"/>
    <property type="match status" value="1"/>
</dbReference>
<feature type="compositionally biased region" description="Basic residues" evidence="2">
    <location>
        <begin position="569"/>
        <end position="579"/>
    </location>
</feature>
<organism evidence="4 5">
    <name type="scientific">Dactylellina haptotyla (strain CBS 200.50)</name>
    <name type="common">Nematode-trapping fungus</name>
    <name type="synonym">Monacrosporium haptotylum</name>
    <dbReference type="NCBI Taxonomy" id="1284197"/>
    <lineage>
        <taxon>Eukaryota</taxon>
        <taxon>Fungi</taxon>
        <taxon>Dikarya</taxon>
        <taxon>Ascomycota</taxon>
        <taxon>Pezizomycotina</taxon>
        <taxon>Orbiliomycetes</taxon>
        <taxon>Orbiliales</taxon>
        <taxon>Orbiliaceae</taxon>
        <taxon>Dactylellina</taxon>
    </lineage>
</organism>
<dbReference type="PANTHER" id="PTHR48081">
    <property type="entry name" value="AB HYDROLASE SUPERFAMILY PROTEIN C4A8.06C"/>
    <property type="match status" value="1"/>
</dbReference>
<dbReference type="Pfam" id="PF07859">
    <property type="entry name" value="Abhydrolase_3"/>
    <property type="match status" value="1"/>
</dbReference>
<dbReference type="InterPro" id="IPR050300">
    <property type="entry name" value="GDXG_lipolytic_enzyme"/>
</dbReference>
<name>S8ALF8_DACHA</name>
<dbReference type="STRING" id="1284197.S8ALF8"/>
<feature type="domain" description="Alpha/beta hydrolase fold-3" evidence="3">
    <location>
        <begin position="142"/>
        <end position="280"/>
    </location>
</feature>
<reference evidence="4 5" key="1">
    <citation type="journal article" date="2013" name="PLoS Genet.">
        <title>Genomic mechanisms accounting for the adaptation to parasitism in nematode-trapping fungi.</title>
        <authorList>
            <person name="Meerupati T."/>
            <person name="Andersson K.M."/>
            <person name="Friman E."/>
            <person name="Kumar D."/>
            <person name="Tunlid A."/>
            <person name="Ahren D."/>
        </authorList>
    </citation>
    <scope>NUCLEOTIDE SEQUENCE [LARGE SCALE GENOMIC DNA]</scope>
    <source>
        <strain evidence="4 5">CBS 200.50</strain>
    </source>
</reference>
<keyword evidence="5" id="KW-1185">Reference proteome</keyword>
<evidence type="ECO:0000313" key="5">
    <source>
        <dbReference type="Proteomes" id="UP000015100"/>
    </source>
</evidence>
<dbReference type="HOGENOM" id="CLU_470916_0_0_1"/>
<dbReference type="SUPFAM" id="SSF53474">
    <property type="entry name" value="alpha/beta-Hydrolases"/>
    <property type="match status" value="1"/>
</dbReference>
<dbReference type="EMBL" id="AQGS01000067">
    <property type="protein sequence ID" value="EPS43739.1"/>
    <property type="molecule type" value="Genomic_DNA"/>
</dbReference>
<dbReference type="GO" id="GO:0016787">
    <property type="term" value="F:hydrolase activity"/>
    <property type="evidence" value="ECO:0007669"/>
    <property type="project" value="UniProtKB-KW"/>
</dbReference>
<dbReference type="InterPro" id="IPR029058">
    <property type="entry name" value="AB_hydrolase_fold"/>
</dbReference>
<dbReference type="Gene3D" id="3.40.50.1820">
    <property type="entry name" value="alpha/beta hydrolase"/>
    <property type="match status" value="1"/>
</dbReference>
<evidence type="ECO:0000313" key="4">
    <source>
        <dbReference type="EMBL" id="EPS43739.1"/>
    </source>
</evidence>
<accession>S8ALF8</accession>
<evidence type="ECO:0000259" key="3">
    <source>
        <dbReference type="Pfam" id="PF07859"/>
    </source>
</evidence>
<gene>
    <name evidence="4" type="ORF">H072_2274</name>
</gene>
<dbReference type="AlphaFoldDB" id="S8ALF8"/>
<dbReference type="OMA" id="DWAFDPL"/>
<reference evidence="5" key="2">
    <citation type="submission" date="2013-04" db="EMBL/GenBank/DDBJ databases">
        <title>Genomic mechanisms accounting for the adaptation to parasitism in nematode-trapping fungi.</title>
        <authorList>
            <person name="Ahren D.G."/>
        </authorList>
    </citation>
    <scope>NUCLEOTIDE SEQUENCE [LARGE SCALE GENOMIC DNA]</scope>
    <source>
        <strain evidence="5">CBS 200.50</strain>
    </source>
</reference>
<dbReference type="OrthoDB" id="5396420at2759"/>
<evidence type="ECO:0000256" key="2">
    <source>
        <dbReference type="SAM" id="MobiDB-lite"/>
    </source>
</evidence>
<feature type="compositionally biased region" description="Basic and acidic residues" evidence="2">
    <location>
        <begin position="556"/>
        <end position="568"/>
    </location>
</feature>
<comment type="caution">
    <text evidence="4">The sequence shown here is derived from an EMBL/GenBank/DDBJ whole genome shotgun (WGS) entry which is preliminary data.</text>
</comment>
<feature type="region of interest" description="Disordered" evidence="2">
    <location>
        <begin position="556"/>
        <end position="579"/>
    </location>
</feature>
<sequence>MRLLRLHSSVAPQVRLLSQYLSSRAISGSRNYSSPPYPAQFDRKLQHLYSKDYLDFYQKRLAGRPRYNPFDKGSQPAYPCAEDYQRTSPAAGNVACHDVVLPRKATGSIRLRIYNSTETNHRSPVIIYFPSRGTNPLPYSNEHHAIARLTQLARATIVSVGYRISPPFPLSLHDALAAVDWVRENVPIVSLEKHSEDYSGRLVAVLGTGLGGSLAASIGISEGRESGIIGIGAWAPIADWAFDPLPGIPESALSTLPKSPSHLLEHLLEFEEDPRNPTTSVSSLSELTESQLQDLGISHKMLSAFSDLADNPFLSTENLKRLRSRYLFNPEDFTDPFVSPLYWFSSTGVNIWTALLSTIEEARFSDPENPPAWIDTLPEDLFKRGSRRGKSYPPLHLLGNLTVPMMRIISADGDILHEQTKEFVRAARTSLFPTKIKTLAELEKEESDELELRFNNDKQHGNTREVPPTILAKVLEDHLEKSKELNEDGKPKEAALPYSKHAEAYIQHETIQNAAHCFMTSVGEVNDGMEEVEKMAKWLRYIFDLEPTRTKMWKTQKQEQEAERERQLQKRRRNRASKL</sequence>
<protein>
    <recommendedName>
        <fullName evidence="3">Alpha/beta hydrolase fold-3 domain-containing protein</fullName>
    </recommendedName>
</protein>